<reference evidence="1" key="1">
    <citation type="submission" date="2014-09" db="EMBL/GenBank/DDBJ databases">
        <authorList>
            <person name="Magalhaes I.L.F."/>
            <person name="Oliveira U."/>
            <person name="Santos F.R."/>
            <person name="Vidigal T.H.D.A."/>
            <person name="Brescovit A.D."/>
            <person name="Santos A.J."/>
        </authorList>
    </citation>
    <scope>NUCLEOTIDE SEQUENCE</scope>
    <source>
        <tissue evidence="1">Shoot tissue taken approximately 20 cm above the soil surface</tissue>
    </source>
</reference>
<name>A0A0A9BWM6_ARUDO</name>
<dbReference type="EMBL" id="GBRH01234253">
    <property type="protein sequence ID" value="JAD63642.1"/>
    <property type="molecule type" value="Transcribed_RNA"/>
</dbReference>
<accession>A0A0A9BWM6</accession>
<sequence length="19" mass="2253">MITTRLIRRIRADGIINCH</sequence>
<evidence type="ECO:0000313" key="1">
    <source>
        <dbReference type="EMBL" id="JAD63642.1"/>
    </source>
</evidence>
<reference evidence="1" key="2">
    <citation type="journal article" date="2015" name="Data Brief">
        <title>Shoot transcriptome of the giant reed, Arundo donax.</title>
        <authorList>
            <person name="Barrero R.A."/>
            <person name="Guerrero F.D."/>
            <person name="Moolhuijzen P."/>
            <person name="Goolsby J.A."/>
            <person name="Tidwell J."/>
            <person name="Bellgard S.E."/>
            <person name="Bellgard M.I."/>
        </authorList>
    </citation>
    <scope>NUCLEOTIDE SEQUENCE</scope>
    <source>
        <tissue evidence="1">Shoot tissue taken approximately 20 cm above the soil surface</tissue>
    </source>
</reference>
<proteinExistence type="predicted"/>
<protein>
    <submittedName>
        <fullName evidence="1">Uncharacterized protein</fullName>
    </submittedName>
</protein>
<organism evidence="1">
    <name type="scientific">Arundo donax</name>
    <name type="common">Giant reed</name>
    <name type="synonym">Donax arundinaceus</name>
    <dbReference type="NCBI Taxonomy" id="35708"/>
    <lineage>
        <taxon>Eukaryota</taxon>
        <taxon>Viridiplantae</taxon>
        <taxon>Streptophyta</taxon>
        <taxon>Embryophyta</taxon>
        <taxon>Tracheophyta</taxon>
        <taxon>Spermatophyta</taxon>
        <taxon>Magnoliopsida</taxon>
        <taxon>Liliopsida</taxon>
        <taxon>Poales</taxon>
        <taxon>Poaceae</taxon>
        <taxon>PACMAD clade</taxon>
        <taxon>Arundinoideae</taxon>
        <taxon>Arundineae</taxon>
        <taxon>Arundo</taxon>
    </lineage>
</organism>
<dbReference type="AlphaFoldDB" id="A0A0A9BWM6"/>